<dbReference type="Proteomes" id="UP001153555">
    <property type="component" value="Unassembled WGS sequence"/>
</dbReference>
<dbReference type="InterPro" id="IPR036397">
    <property type="entry name" value="RNaseH_sf"/>
</dbReference>
<feature type="compositionally biased region" description="Basic and acidic residues" evidence="1">
    <location>
        <begin position="205"/>
        <end position="228"/>
    </location>
</feature>
<evidence type="ECO:0008006" key="6">
    <source>
        <dbReference type="Google" id="ProtNLM"/>
    </source>
</evidence>
<dbReference type="Pfam" id="PF13976">
    <property type="entry name" value="gag_pre-integrs"/>
    <property type="match status" value="1"/>
</dbReference>
<reference evidence="4" key="1">
    <citation type="submission" date="2019-12" db="EMBL/GenBank/DDBJ databases">
        <authorList>
            <person name="Scholes J."/>
        </authorList>
    </citation>
    <scope>NUCLEOTIDE SEQUENCE</scope>
</reference>
<dbReference type="PANTHER" id="PTHR42648:SF25">
    <property type="entry name" value="RNA-DIRECTED DNA POLYMERASE"/>
    <property type="match status" value="1"/>
</dbReference>
<feature type="region of interest" description="Disordered" evidence="1">
    <location>
        <begin position="205"/>
        <end position="261"/>
    </location>
</feature>
<dbReference type="InterPro" id="IPR057670">
    <property type="entry name" value="SH3_retrovirus"/>
</dbReference>
<dbReference type="AlphaFoldDB" id="A0A9N7MUE2"/>
<sequence length="468" mass="52051">MRERRPGESSSSRGGYDKRRGKAPQKKKKDGDNACPIENKAMVQRSQNRLYLLDLKVEQPVCLAVRHIEEPWLWHVRFGHLSFDVLGRLRKMVRGLPHIEHAGDLFNSCLTGKQRRLPFPKATKYRAANVLELVHGDLCGPITPAMHGGRRYFLLLVDDCSRFMWLQLLTSKDRAAEAIKRFQARAEAESGKGGAPSHCAVLTATERHSRAAESDRSGHGTKYDEGKGHASRVLGRGCENEDIHPQPCADEGPEGMTPFEAWHSRQPDVSFPRTFGCIGHVKKPKPFLSKLEDRNTPMVFLGYEEESKGYRLYDPRGGKVVVSRDVVFDEMAAWGWENPGTREARGISGTFVIEHLVIHGGGDAGAEEPAADAPSPAAVATSVEPQSPAMAARAKSLHQRLRTRPHQSPLLRQDTEHLQRQQLSSPLLQATSTSLASRLLDDQELLFVSAEEPFLRRPSAMSVGDELC</sequence>
<evidence type="ECO:0000313" key="4">
    <source>
        <dbReference type="EMBL" id="CAA0819981.1"/>
    </source>
</evidence>
<dbReference type="InterPro" id="IPR039537">
    <property type="entry name" value="Retrotran_Ty1/copia-like"/>
</dbReference>
<evidence type="ECO:0000256" key="1">
    <source>
        <dbReference type="SAM" id="MobiDB-lite"/>
    </source>
</evidence>
<evidence type="ECO:0000259" key="3">
    <source>
        <dbReference type="Pfam" id="PF25597"/>
    </source>
</evidence>
<dbReference type="InterPro" id="IPR025724">
    <property type="entry name" value="GAG-pre-integrase_dom"/>
</dbReference>
<dbReference type="SUPFAM" id="SSF53098">
    <property type="entry name" value="Ribonuclease H-like"/>
    <property type="match status" value="1"/>
</dbReference>
<evidence type="ECO:0000259" key="2">
    <source>
        <dbReference type="Pfam" id="PF13976"/>
    </source>
</evidence>
<proteinExistence type="predicted"/>
<keyword evidence="5" id="KW-1185">Reference proteome</keyword>
<feature type="compositionally biased region" description="Basic residues" evidence="1">
    <location>
        <begin position="19"/>
        <end position="28"/>
    </location>
</feature>
<comment type="caution">
    <text evidence="4">The sequence shown here is derived from an EMBL/GenBank/DDBJ whole genome shotgun (WGS) entry which is preliminary data.</text>
</comment>
<feature type="domain" description="Retroviral polymerase SH3-like" evidence="3">
    <location>
        <begin position="277"/>
        <end position="339"/>
    </location>
</feature>
<dbReference type="PANTHER" id="PTHR42648">
    <property type="entry name" value="TRANSPOSASE, PUTATIVE-RELATED"/>
    <property type="match status" value="1"/>
</dbReference>
<protein>
    <recommendedName>
        <fullName evidence="6">GAG-pre-integrase domain-containing protein</fullName>
    </recommendedName>
</protein>
<gene>
    <name evidence="4" type="ORF">SHERM_18233</name>
</gene>
<name>A0A9N7MUE2_STRHE</name>
<dbReference type="Gene3D" id="3.30.420.10">
    <property type="entry name" value="Ribonuclease H-like superfamily/Ribonuclease H"/>
    <property type="match status" value="1"/>
</dbReference>
<dbReference type="EMBL" id="CACSLK010019758">
    <property type="protein sequence ID" value="CAA0819981.1"/>
    <property type="molecule type" value="Genomic_DNA"/>
</dbReference>
<feature type="region of interest" description="Disordered" evidence="1">
    <location>
        <begin position="1"/>
        <end position="36"/>
    </location>
</feature>
<dbReference type="GO" id="GO:0003676">
    <property type="term" value="F:nucleic acid binding"/>
    <property type="evidence" value="ECO:0007669"/>
    <property type="project" value="InterPro"/>
</dbReference>
<evidence type="ECO:0000313" key="5">
    <source>
        <dbReference type="Proteomes" id="UP001153555"/>
    </source>
</evidence>
<accession>A0A9N7MUE2</accession>
<dbReference type="InterPro" id="IPR012337">
    <property type="entry name" value="RNaseH-like_sf"/>
</dbReference>
<dbReference type="Pfam" id="PF25597">
    <property type="entry name" value="SH3_retrovirus"/>
    <property type="match status" value="1"/>
</dbReference>
<dbReference type="OrthoDB" id="2013098at2759"/>
<feature type="domain" description="GAG-pre-integrase" evidence="2">
    <location>
        <begin position="49"/>
        <end position="114"/>
    </location>
</feature>
<organism evidence="4 5">
    <name type="scientific">Striga hermonthica</name>
    <name type="common">Purple witchweed</name>
    <name type="synonym">Buchnera hermonthica</name>
    <dbReference type="NCBI Taxonomy" id="68872"/>
    <lineage>
        <taxon>Eukaryota</taxon>
        <taxon>Viridiplantae</taxon>
        <taxon>Streptophyta</taxon>
        <taxon>Embryophyta</taxon>
        <taxon>Tracheophyta</taxon>
        <taxon>Spermatophyta</taxon>
        <taxon>Magnoliopsida</taxon>
        <taxon>eudicotyledons</taxon>
        <taxon>Gunneridae</taxon>
        <taxon>Pentapetalae</taxon>
        <taxon>asterids</taxon>
        <taxon>lamiids</taxon>
        <taxon>Lamiales</taxon>
        <taxon>Orobanchaceae</taxon>
        <taxon>Buchnereae</taxon>
        <taxon>Striga</taxon>
    </lineage>
</organism>